<keyword evidence="5 10" id="KW-0812">Transmembrane</keyword>
<feature type="transmembrane region" description="Helical" evidence="10">
    <location>
        <begin position="12"/>
        <end position="35"/>
    </location>
</feature>
<protein>
    <submittedName>
        <fullName evidence="12">Membrane-bound PQQ-dependent dehydrogenase, glucose/quinate/shikimate family</fullName>
        <ecNumber evidence="12">1.1.-.-</ecNumber>
    </submittedName>
</protein>
<dbReference type="Pfam" id="PF01011">
    <property type="entry name" value="PQQ"/>
    <property type="match status" value="1"/>
</dbReference>
<dbReference type="InterPro" id="IPR011047">
    <property type="entry name" value="Quinoprotein_ADH-like_sf"/>
</dbReference>
<keyword evidence="7 10" id="KW-1133">Transmembrane helix</keyword>
<evidence type="ECO:0000256" key="9">
    <source>
        <dbReference type="ARBA" id="ARBA00023136"/>
    </source>
</evidence>
<organism evidence="12 13">
    <name type="scientific">Sphingomonas longa</name>
    <dbReference type="NCBI Taxonomy" id="2778730"/>
    <lineage>
        <taxon>Bacteria</taxon>
        <taxon>Pseudomonadati</taxon>
        <taxon>Pseudomonadota</taxon>
        <taxon>Alphaproteobacteria</taxon>
        <taxon>Sphingomonadales</taxon>
        <taxon>Sphingomonadaceae</taxon>
        <taxon>Sphingomonas</taxon>
    </lineage>
</organism>
<feature type="domain" description="Pyrrolo-quinoline quinone repeat" evidence="11">
    <location>
        <begin position="178"/>
        <end position="772"/>
    </location>
</feature>
<keyword evidence="4" id="KW-1003">Cell membrane</keyword>
<evidence type="ECO:0000256" key="7">
    <source>
        <dbReference type="ARBA" id="ARBA00022989"/>
    </source>
</evidence>
<dbReference type="NCBIfam" id="TIGR03074">
    <property type="entry name" value="PQQ_membr_DH"/>
    <property type="match status" value="1"/>
</dbReference>
<name>A0ABS2DBL5_9SPHN</name>
<evidence type="ECO:0000256" key="2">
    <source>
        <dbReference type="ARBA" id="ARBA00004651"/>
    </source>
</evidence>
<dbReference type="SUPFAM" id="SSF50998">
    <property type="entry name" value="Quinoprotein alcohol dehydrogenase-like"/>
    <property type="match status" value="1"/>
</dbReference>
<feature type="transmembrane region" description="Helical" evidence="10">
    <location>
        <begin position="124"/>
        <end position="145"/>
    </location>
</feature>
<evidence type="ECO:0000256" key="10">
    <source>
        <dbReference type="SAM" id="Phobius"/>
    </source>
</evidence>
<reference evidence="12 13" key="1">
    <citation type="submission" date="2020-12" db="EMBL/GenBank/DDBJ databases">
        <title>Sphingomonas sp.</title>
        <authorList>
            <person name="Kim M.K."/>
        </authorList>
    </citation>
    <scope>NUCLEOTIDE SEQUENCE [LARGE SCALE GENOMIC DNA]</scope>
    <source>
        <strain evidence="12 13">BT552</strain>
    </source>
</reference>
<evidence type="ECO:0000256" key="6">
    <source>
        <dbReference type="ARBA" id="ARBA00022891"/>
    </source>
</evidence>
<dbReference type="RefSeq" id="WP_204200425.1">
    <property type="nucleotide sequence ID" value="NZ_JAFEMC010000007.1"/>
</dbReference>
<dbReference type="PANTHER" id="PTHR32303:SF4">
    <property type="entry name" value="QUINOPROTEIN GLUCOSE DEHYDROGENASE"/>
    <property type="match status" value="1"/>
</dbReference>
<feature type="transmembrane region" description="Helical" evidence="10">
    <location>
        <begin position="41"/>
        <end position="58"/>
    </location>
</feature>
<keyword evidence="9 10" id="KW-0472">Membrane</keyword>
<accession>A0ABS2DBL5</accession>
<evidence type="ECO:0000256" key="5">
    <source>
        <dbReference type="ARBA" id="ARBA00022692"/>
    </source>
</evidence>
<dbReference type="SMART" id="SM00564">
    <property type="entry name" value="PQQ"/>
    <property type="match status" value="5"/>
</dbReference>
<dbReference type="Proteomes" id="UP000763641">
    <property type="component" value="Unassembled WGS sequence"/>
</dbReference>
<gene>
    <name evidence="12" type="ORF">ILT43_18265</name>
</gene>
<proteinExistence type="inferred from homology"/>
<evidence type="ECO:0000259" key="11">
    <source>
        <dbReference type="Pfam" id="PF01011"/>
    </source>
</evidence>
<evidence type="ECO:0000256" key="3">
    <source>
        <dbReference type="ARBA" id="ARBA00008156"/>
    </source>
</evidence>
<sequence>MAAPDGTGARLVRRAVAIIVAVVGLALTVGGVALVLDGGSLYYLVTGIAVLASGVLIWRGDARGLTLYAAMLVWTLAWSLWEVGFDGWQLAPRIIAPFVLGLALLLPPVWRLRAGKTPAARRGLPAFAAASAVALVVGTGLHAIGPADPEKPVYRTGMQGAAPSRLPQPLAAITATDWQAYGNDQGGTRFSPLTDINAGNVAGLKQVWEADFGPAGRGKPNGLEVTPIMIGDALYACDGYSRAVSFDAETGAVRWRVDTSGGATETGKPCRGVAYYKVPGATGLCAERIFMANQTPNLVALDARTGRFCPGFAAGGRVNLKDGIGRYPYGQYYVSSAPQIVRGKVVVGGGIPDGQQWGGPSGVMRAYDAVTGQLAWAFDAGHPERIGAPPAGETYTHSSPNSWAPISADETLGLVYFPIGGATPDNFGGQRRPFDDALGSSVIALDAETGRLRWRFQTVHHDIWDYDVPSQPTLVDLPTPNGIRRALIQPTKRGEVFVLDRQTGRPILPVTEQRTPQGGIVPGERLSPTQPASLSLPAFRGPVLREKDMWGVTPIDQMICRILFKRSRYEGQFTPLTLNKPVLQAPGSIGGVNWGSASIDVDRGIMIVNWMQLPDRVELMTRERAIKEKLKLSDGLDAGGSKDRPMENTPYGAIGTNFLSPLGSPCTAPPWGSISAIDLRTGKLLWSKPLGTARDLGPLGIPSMLPITIGAPNGGGAVTTRGGIVFIGAAAEKAFRAFDTATGKELWHVRIPFSASATPLTYRAPRSGRQMVVVAAGGRPAFSMPAGTKLVAFALPTR</sequence>
<dbReference type="PANTHER" id="PTHR32303">
    <property type="entry name" value="QUINOPROTEIN ALCOHOL DEHYDROGENASE (CYTOCHROME C)"/>
    <property type="match status" value="1"/>
</dbReference>
<evidence type="ECO:0000256" key="8">
    <source>
        <dbReference type="ARBA" id="ARBA00023002"/>
    </source>
</evidence>
<dbReference type="Gene3D" id="2.140.10.10">
    <property type="entry name" value="Quinoprotein alcohol dehydrogenase-like superfamily"/>
    <property type="match status" value="2"/>
</dbReference>
<feature type="transmembrane region" description="Helical" evidence="10">
    <location>
        <begin position="65"/>
        <end position="81"/>
    </location>
</feature>
<dbReference type="EMBL" id="JAFEMC010000007">
    <property type="protein sequence ID" value="MBM6578330.1"/>
    <property type="molecule type" value="Genomic_DNA"/>
</dbReference>
<comment type="caution">
    <text evidence="12">The sequence shown here is derived from an EMBL/GenBank/DDBJ whole genome shotgun (WGS) entry which is preliminary data.</text>
</comment>
<keyword evidence="6" id="KW-0634">PQQ</keyword>
<evidence type="ECO:0000313" key="13">
    <source>
        <dbReference type="Proteomes" id="UP000763641"/>
    </source>
</evidence>
<evidence type="ECO:0000313" key="12">
    <source>
        <dbReference type="EMBL" id="MBM6578330.1"/>
    </source>
</evidence>
<keyword evidence="8 12" id="KW-0560">Oxidoreductase</keyword>
<dbReference type="InterPro" id="IPR002372">
    <property type="entry name" value="PQQ_rpt_dom"/>
</dbReference>
<keyword evidence="13" id="KW-1185">Reference proteome</keyword>
<comment type="similarity">
    <text evidence="3">Belongs to the bacterial PQQ dehydrogenase family.</text>
</comment>
<dbReference type="InterPro" id="IPR001479">
    <property type="entry name" value="Quinoprotein_DH_CS"/>
</dbReference>
<dbReference type="CDD" id="cd10280">
    <property type="entry name" value="PQQ_mGDH"/>
    <property type="match status" value="1"/>
</dbReference>
<dbReference type="InterPro" id="IPR018391">
    <property type="entry name" value="PQQ_b-propeller_rpt"/>
</dbReference>
<comment type="cofactor">
    <cofactor evidence="1">
        <name>pyrroloquinoline quinone</name>
        <dbReference type="ChEBI" id="CHEBI:58442"/>
    </cofactor>
</comment>
<dbReference type="InterPro" id="IPR017511">
    <property type="entry name" value="PQQ_mDH"/>
</dbReference>
<comment type="subcellular location">
    <subcellularLocation>
        <location evidence="2">Cell membrane</location>
        <topology evidence="2">Multi-pass membrane protein</topology>
    </subcellularLocation>
</comment>
<dbReference type="EC" id="1.1.-.-" evidence="12"/>
<feature type="transmembrane region" description="Helical" evidence="10">
    <location>
        <begin position="93"/>
        <end position="112"/>
    </location>
</feature>
<dbReference type="PROSITE" id="PS00363">
    <property type="entry name" value="BACTERIAL_PQQ_1"/>
    <property type="match status" value="1"/>
</dbReference>
<dbReference type="GO" id="GO:0016491">
    <property type="term" value="F:oxidoreductase activity"/>
    <property type="evidence" value="ECO:0007669"/>
    <property type="project" value="UniProtKB-KW"/>
</dbReference>
<evidence type="ECO:0000256" key="4">
    <source>
        <dbReference type="ARBA" id="ARBA00022475"/>
    </source>
</evidence>
<evidence type="ECO:0000256" key="1">
    <source>
        <dbReference type="ARBA" id="ARBA00001931"/>
    </source>
</evidence>